<dbReference type="Proteomes" id="UP000181790">
    <property type="component" value="Unassembled WGS sequence"/>
</dbReference>
<dbReference type="Gene3D" id="2.10.109.10">
    <property type="entry name" value="Umud Fragment, subunit A"/>
    <property type="match status" value="1"/>
</dbReference>
<dbReference type="OrthoDB" id="3178064at2"/>
<sequence>MAEKQEIRKPVANLVTRFREPYSVQIEIVDESMVPDFPVGSIVYCSPINPHRLKEGKAYVFETMHGFRLATYEYQHKRLIHLSCLNKAYSFIEPIRRDQMLRVYKVDLVASRMEY</sequence>
<dbReference type="RefSeq" id="WP_071505994.1">
    <property type="nucleotide sequence ID" value="NZ_MORL01000024.1"/>
</dbReference>
<protein>
    <recommendedName>
        <fullName evidence="3">Peptidase S24/S26A/S26B/S26C domain-containing protein</fullName>
    </recommendedName>
</protein>
<evidence type="ECO:0008006" key="3">
    <source>
        <dbReference type="Google" id="ProtNLM"/>
    </source>
</evidence>
<evidence type="ECO:0000313" key="1">
    <source>
        <dbReference type="EMBL" id="OIN56322.1"/>
    </source>
</evidence>
<dbReference type="EMBL" id="MORL01000024">
    <property type="protein sequence ID" value="OIN56322.1"/>
    <property type="molecule type" value="Genomic_DNA"/>
</dbReference>
<proteinExistence type="predicted"/>
<evidence type="ECO:0000313" key="2">
    <source>
        <dbReference type="Proteomes" id="UP000181790"/>
    </source>
</evidence>
<organism evidence="1 2">
    <name type="scientific">Arsenicibacter rosenii</name>
    <dbReference type="NCBI Taxonomy" id="1750698"/>
    <lineage>
        <taxon>Bacteria</taxon>
        <taxon>Pseudomonadati</taxon>
        <taxon>Bacteroidota</taxon>
        <taxon>Cytophagia</taxon>
        <taxon>Cytophagales</taxon>
        <taxon>Spirosomataceae</taxon>
        <taxon>Arsenicibacter</taxon>
    </lineage>
</organism>
<accession>A0A1S2VCA5</accession>
<comment type="caution">
    <text evidence="1">The sequence shown here is derived from an EMBL/GenBank/DDBJ whole genome shotgun (WGS) entry which is preliminary data.</text>
</comment>
<keyword evidence="2" id="KW-1185">Reference proteome</keyword>
<gene>
    <name evidence="1" type="ORF">BLX24_25140</name>
</gene>
<name>A0A1S2VCA5_9BACT</name>
<reference evidence="1 2" key="1">
    <citation type="submission" date="2016-10" db="EMBL/GenBank/DDBJ databases">
        <title>Arsenicibacter rosenii gen. nov., sp. nov., an efficient arsenic-methylating bacterium isolated from an arsenic-contaminated paddy soil.</title>
        <authorList>
            <person name="Huang K."/>
        </authorList>
    </citation>
    <scope>NUCLEOTIDE SEQUENCE [LARGE SCALE GENOMIC DNA]</scope>
    <source>
        <strain evidence="1 2">SM-1</strain>
    </source>
</reference>
<dbReference type="AlphaFoldDB" id="A0A1S2VCA5"/>